<feature type="region of interest" description="Disordered" evidence="1">
    <location>
        <begin position="54"/>
        <end position="74"/>
    </location>
</feature>
<evidence type="ECO:0000313" key="2">
    <source>
        <dbReference type="EMBL" id="KEH23022.1"/>
    </source>
</evidence>
<evidence type="ECO:0000313" key="3">
    <source>
        <dbReference type="EnsemblPlants" id="KEH23022"/>
    </source>
</evidence>
<dbReference type="Proteomes" id="UP000002051">
    <property type="component" value="Unassembled WGS sequence"/>
</dbReference>
<organism evidence="2 4">
    <name type="scientific">Medicago truncatula</name>
    <name type="common">Barrel medic</name>
    <name type="synonym">Medicago tribuloides</name>
    <dbReference type="NCBI Taxonomy" id="3880"/>
    <lineage>
        <taxon>Eukaryota</taxon>
        <taxon>Viridiplantae</taxon>
        <taxon>Streptophyta</taxon>
        <taxon>Embryophyta</taxon>
        <taxon>Tracheophyta</taxon>
        <taxon>Spermatophyta</taxon>
        <taxon>Magnoliopsida</taxon>
        <taxon>eudicotyledons</taxon>
        <taxon>Gunneridae</taxon>
        <taxon>Pentapetalae</taxon>
        <taxon>rosids</taxon>
        <taxon>fabids</taxon>
        <taxon>Fabales</taxon>
        <taxon>Fabaceae</taxon>
        <taxon>Papilionoideae</taxon>
        <taxon>50 kb inversion clade</taxon>
        <taxon>NPAAA clade</taxon>
        <taxon>Hologalegina</taxon>
        <taxon>IRL clade</taxon>
        <taxon>Trifolieae</taxon>
        <taxon>Medicago</taxon>
    </lineage>
</organism>
<proteinExistence type="predicted"/>
<protein>
    <submittedName>
        <fullName evidence="2 3">Uncharacterized protein</fullName>
    </submittedName>
</protein>
<sequence length="74" mass="8509">MKTTFSVKLLGGVFTRLRREKAELRDIGSTTKSFLTMNNADMLLYKESMLPREEFPPSMRTTPSKGNVIKLKRN</sequence>
<name>A0A072U071_MEDTR</name>
<dbReference type="HOGENOM" id="CLU_2691532_0_0_1"/>
<dbReference type="EMBL" id="CM001223">
    <property type="protein sequence ID" value="KEH23022.1"/>
    <property type="molecule type" value="Genomic_DNA"/>
</dbReference>
<dbReference type="EnsemblPlants" id="KEH23022">
    <property type="protein sequence ID" value="KEH23022"/>
    <property type="gene ID" value="MTR_7g063930"/>
</dbReference>
<gene>
    <name evidence="2" type="ordered locus">MTR_7g063930</name>
</gene>
<evidence type="ECO:0000256" key="1">
    <source>
        <dbReference type="SAM" id="MobiDB-lite"/>
    </source>
</evidence>
<reference evidence="3" key="3">
    <citation type="submission" date="2015-04" db="UniProtKB">
        <authorList>
            <consortium name="EnsemblPlants"/>
        </authorList>
    </citation>
    <scope>IDENTIFICATION</scope>
    <source>
        <strain evidence="3">cv. Jemalong A17</strain>
    </source>
</reference>
<keyword evidence="4" id="KW-1185">Reference proteome</keyword>
<reference evidence="2 4" key="1">
    <citation type="journal article" date="2011" name="Nature">
        <title>The Medicago genome provides insight into the evolution of rhizobial symbioses.</title>
        <authorList>
            <person name="Young N.D."/>
            <person name="Debelle F."/>
            <person name="Oldroyd G.E."/>
            <person name="Geurts R."/>
            <person name="Cannon S.B."/>
            <person name="Udvardi M.K."/>
            <person name="Benedito V.A."/>
            <person name="Mayer K.F."/>
            <person name="Gouzy J."/>
            <person name="Schoof H."/>
            <person name="Van de Peer Y."/>
            <person name="Proost S."/>
            <person name="Cook D.R."/>
            <person name="Meyers B.C."/>
            <person name="Spannagl M."/>
            <person name="Cheung F."/>
            <person name="De Mita S."/>
            <person name="Krishnakumar V."/>
            <person name="Gundlach H."/>
            <person name="Zhou S."/>
            <person name="Mudge J."/>
            <person name="Bharti A.K."/>
            <person name="Murray J.D."/>
            <person name="Naoumkina M.A."/>
            <person name="Rosen B."/>
            <person name="Silverstein K.A."/>
            <person name="Tang H."/>
            <person name="Rombauts S."/>
            <person name="Zhao P.X."/>
            <person name="Zhou P."/>
            <person name="Barbe V."/>
            <person name="Bardou P."/>
            <person name="Bechner M."/>
            <person name="Bellec A."/>
            <person name="Berger A."/>
            <person name="Berges H."/>
            <person name="Bidwell S."/>
            <person name="Bisseling T."/>
            <person name="Choisne N."/>
            <person name="Couloux A."/>
            <person name="Denny R."/>
            <person name="Deshpande S."/>
            <person name="Dai X."/>
            <person name="Doyle J.J."/>
            <person name="Dudez A.M."/>
            <person name="Farmer A.D."/>
            <person name="Fouteau S."/>
            <person name="Franken C."/>
            <person name="Gibelin C."/>
            <person name="Gish J."/>
            <person name="Goldstein S."/>
            <person name="Gonzalez A.J."/>
            <person name="Green P.J."/>
            <person name="Hallab A."/>
            <person name="Hartog M."/>
            <person name="Hua A."/>
            <person name="Humphray S.J."/>
            <person name="Jeong D.H."/>
            <person name="Jing Y."/>
            <person name="Jocker A."/>
            <person name="Kenton S.M."/>
            <person name="Kim D.J."/>
            <person name="Klee K."/>
            <person name="Lai H."/>
            <person name="Lang C."/>
            <person name="Lin S."/>
            <person name="Macmil S.L."/>
            <person name="Magdelenat G."/>
            <person name="Matthews L."/>
            <person name="McCorrison J."/>
            <person name="Monaghan E.L."/>
            <person name="Mun J.H."/>
            <person name="Najar F.Z."/>
            <person name="Nicholson C."/>
            <person name="Noirot C."/>
            <person name="O'Bleness M."/>
            <person name="Paule C.R."/>
            <person name="Poulain J."/>
            <person name="Prion F."/>
            <person name="Qin B."/>
            <person name="Qu C."/>
            <person name="Retzel E.F."/>
            <person name="Riddle C."/>
            <person name="Sallet E."/>
            <person name="Samain S."/>
            <person name="Samson N."/>
            <person name="Sanders I."/>
            <person name="Saurat O."/>
            <person name="Scarpelli C."/>
            <person name="Schiex T."/>
            <person name="Segurens B."/>
            <person name="Severin A.J."/>
            <person name="Sherrier D.J."/>
            <person name="Shi R."/>
            <person name="Sims S."/>
            <person name="Singer S.R."/>
            <person name="Sinharoy S."/>
            <person name="Sterck L."/>
            <person name="Viollet A."/>
            <person name="Wang B.B."/>
            <person name="Wang K."/>
            <person name="Wang M."/>
            <person name="Wang X."/>
            <person name="Warfsmann J."/>
            <person name="Weissenbach J."/>
            <person name="White D.D."/>
            <person name="White J.D."/>
            <person name="Wiley G.B."/>
            <person name="Wincker P."/>
            <person name="Xing Y."/>
            <person name="Yang L."/>
            <person name="Yao Z."/>
            <person name="Ying F."/>
            <person name="Zhai J."/>
            <person name="Zhou L."/>
            <person name="Zuber A."/>
            <person name="Denarie J."/>
            <person name="Dixon R.A."/>
            <person name="May G.D."/>
            <person name="Schwartz D.C."/>
            <person name="Rogers J."/>
            <person name="Quetier F."/>
            <person name="Town C.D."/>
            <person name="Roe B.A."/>
        </authorList>
    </citation>
    <scope>NUCLEOTIDE SEQUENCE [LARGE SCALE GENOMIC DNA]</scope>
    <source>
        <strain evidence="2">A17</strain>
        <strain evidence="3 4">cv. Jemalong A17</strain>
    </source>
</reference>
<accession>A0A072U071</accession>
<evidence type="ECO:0000313" key="4">
    <source>
        <dbReference type="Proteomes" id="UP000002051"/>
    </source>
</evidence>
<dbReference type="AlphaFoldDB" id="A0A072U071"/>
<reference evidence="2 4" key="2">
    <citation type="journal article" date="2014" name="BMC Genomics">
        <title>An improved genome release (version Mt4.0) for the model legume Medicago truncatula.</title>
        <authorList>
            <person name="Tang H."/>
            <person name="Krishnakumar V."/>
            <person name="Bidwell S."/>
            <person name="Rosen B."/>
            <person name="Chan A."/>
            <person name="Zhou S."/>
            <person name="Gentzbittel L."/>
            <person name="Childs K.L."/>
            <person name="Yandell M."/>
            <person name="Gundlach H."/>
            <person name="Mayer K.F."/>
            <person name="Schwartz D.C."/>
            <person name="Town C.D."/>
        </authorList>
    </citation>
    <scope>GENOME REANNOTATION</scope>
    <source>
        <strain evidence="2">A17</strain>
        <strain evidence="3 4">cv. Jemalong A17</strain>
    </source>
</reference>